<dbReference type="CDD" id="cd17763">
    <property type="entry name" value="UP_hUPP-like"/>
    <property type="match status" value="1"/>
</dbReference>
<dbReference type="SUPFAM" id="SSF53167">
    <property type="entry name" value="Purine and uridine phosphorylases"/>
    <property type="match status" value="1"/>
</dbReference>
<dbReference type="GO" id="GO:0005829">
    <property type="term" value="C:cytosol"/>
    <property type="evidence" value="ECO:0007669"/>
    <property type="project" value="TreeGrafter"/>
</dbReference>
<evidence type="ECO:0000259" key="6">
    <source>
        <dbReference type="Pfam" id="PF01048"/>
    </source>
</evidence>
<evidence type="ECO:0000256" key="2">
    <source>
        <dbReference type="ARBA" id="ARBA00022676"/>
    </source>
</evidence>
<dbReference type="OrthoDB" id="204058at2759"/>
<dbReference type="InterPro" id="IPR035994">
    <property type="entry name" value="Nucleoside_phosphorylase_sf"/>
</dbReference>
<keyword evidence="2 5" id="KW-0328">Glycosyltransferase</keyword>
<dbReference type="HOGENOM" id="CLU_054104_0_0_1"/>
<feature type="binding site" evidence="4">
    <location>
        <position position="132"/>
    </location>
    <ligand>
        <name>phosphate</name>
        <dbReference type="ChEBI" id="CHEBI:43474"/>
    </ligand>
</feature>
<dbReference type="EMBL" id="CH479179">
    <property type="protein sequence ID" value="EDW23774.1"/>
    <property type="molecule type" value="Genomic_DNA"/>
</dbReference>
<accession>B4G607</accession>
<dbReference type="Proteomes" id="UP000008744">
    <property type="component" value="Unassembled WGS sequence"/>
</dbReference>
<dbReference type="InterPro" id="IPR010059">
    <property type="entry name" value="Uridine_phosphorylase_euk"/>
</dbReference>
<dbReference type="PANTHER" id="PTHR43691:SF11">
    <property type="entry name" value="FI09636P-RELATED"/>
    <property type="match status" value="1"/>
</dbReference>
<dbReference type="UniPathway" id="UPA00574">
    <property type="reaction ID" value="UER00633"/>
</dbReference>
<evidence type="ECO:0000313" key="8">
    <source>
        <dbReference type="Proteomes" id="UP000008744"/>
    </source>
</evidence>
<feature type="binding site" evidence="4">
    <location>
        <position position="256"/>
    </location>
    <ligand>
        <name>substrate</name>
    </ligand>
</feature>
<dbReference type="PROSITE" id="PS01232">
    <property type="entry name" value="PNP_UDP_1"/>
    <property type="match status" value="1"/>
</dbReference>
<evidence type="ECO:0000256" key="3">
    <source>
        <dbReference type="ARBA" id="ARBA00022679"/>
    </source>
</evidence>
<dbReference type="EC" id="2.4.2.3" evidence="5"/>
<dbReference type="OMA" id="RMEAFAY"/>
<organism evidence="8">
    <name type="scientific">Drosophila persimilis</name>
    <name type="common">Fruit fly</name>
    <dbReference type="NCBI Taxonomy" id="7234"/>
    <lineage>
        <taxon>Eukaryota</taxon>
        <taxon>Metazoa</taxon>
        <taxon>Ecdysozoa</taxon>
        <taxon>Arthropoda</taxon>
        <taxon>Hexapoda</taxon>
        <taxon>Insecta</taxon>
        <taxon>Pterygota</taxon>
        <taxon>Neoptera</taxon>
        <taxon>Endopterygota</taxon>
        <taxon>Diptera</taxon>
        <taxon>Brachycera</taxon>
        <taxon>Muscomorpha</taxon>
        <taxon>Ephydroidea</taxon>
        <taxon>Drosophilidae</taxon>
        <taxon>Drosophila</taxon>
        <taxon>Sophophora</taxon>
    </lineage>
</organism>
<dbReference type="eggNOG" id="KOG3728">
    <property type="taxonomic scope" value="Eukaryota"/>
</dbReference>
<dbReference type="KEGG" id="dpe:6587726"/>
<comment type="catalytic activity">
    <reaction evidence="5">
        <text>uridine + phosphate = alpha-D-ribose 1-phosphate + uracil</text>
        <dbReference type="Rhea" id="RHEA:24388"/>
        <dbReference type="ChEBI" id="CHEBI:16704"/>
        <dbReference type="ChEBI" id="CHEBI:17568"/>
        <dbReference type="ChEBI" id="CHEBI:43474"/>
        <dbReference type="ChEBI" id="CHEBI:57720"/>
        <dbReference type="EC" id="2.4.2.3"/>
    </reaction>
</comment>
<evidence type="ECO:0000313" key="7">
    <source>
        <dbReference type="EMBL" id="EDW23774.1"/>
    </source>
</evidence>
<feature type="binding site" evidence="4">
    <location>
        <position position="258"/>
    </location>
    <ligand>
        <name>substrate</name>
    </ligand>
</feature>
<dbReference type="GO" id="GO:0004850">
    <property type="term" value="F:uridine phosphorylase activity"/>
    <property type="evidence" value="ECO:0007669"/>
    <property type="project" value="UniProtKB-EC"/>
</dbReference>
<feature type="binding site" evidence="4">
    <location>
        <begin position="176"/>
        <end position="179"/>
    </location>
    <ligand>
        <name>phosphate</name>
        <dbReference type="ChEBI" id="CHEBI:43474"/>
    </ligand>
</feature>
<dbReference type="PANTHER" id="PTHR43691">
    <property type="entry name" value="URIDINE PHOSPHORYLASE"/>
    <property type="match status" value="1"/>
</dbReference>
<evidence type="ECO:0000256" key="4">
    <source>
        <dbReference type="PIRSR" id="PIRSR610059-50"/>
    </source>
</evidence>
<dbReference type="GO" id="GO:0044206">
    <property type="term" value="P:UMP salvage"/>
    <property type="evidence" value="ECO:0007669"/>
    <property type="project" value="UniProtKB-UniPathway"/>
</dbReference>
<dbReference type="InterPro" id="IPR000845">
    <property type="entry name" value="Nucleoside_phosphorylase_d"/>
</dbReference>
<dbReference type="STRING" id="7234.B4G607"/>
<dbReference type="PhylomeDB" id="B4G607"/>
<dbReference type="Pfam" id="PF01048">
    <property type="entry name" value="PNP_UDP_1"/>
    <property type="match status" value="1"/>
</dbReference>
<dbReference type="GO" id="GO:0006218">
    <property type="term" value="P:uridine catabolic process"/>
    <property type="evidence" value="ECO:0007669"/>
    <property type="project" value="TreeGrafter"/>
</dbReference>
<evidence type="ECO:0000256" key="5">
    <source>
        <dbReference type="RuleBase" id="RU361131"/>
    </source>
</evidence>
<comment type="pathway">
    <text evidence="5">Pyrimidine metabolism; UMP biosynthesis via salvage pathway; uracil from uridine (phosphorylase route): step 1/1.</text>
</comment>
<dbReference type="AlphaFoldDB" id="B4G607"/>
<dbReference type="NCBIfam" id="TIGR01719">
    <property type="entry name" value="euk_UDPppase"/>
    <property type="match status" value="1"/>
</dbReference>
<feature type="domain" description="Nucleoside phosphorylase" evidence="6">
    <location>
        <begin position="92"/>
        <end position="343"/>
    </location>
</feature>
<name>B4G607_DROPE</name>
<proteinExistence type="inferred from homology"/>
<sequence length="373" mass="41229">MPGNCGCNTCAGASPCELNRDVCQLKELVRSQGKQLGQLVRHMKMGCKKPPKESTLKGLSPCLKCLQPDVLYHLGMDTATMDFPKVFGDVRFVCMGGTAERMERFAYKIMKELSLKLNPATTLRNMAEPGHRYALYKVGPVLCVSHGMGCPSISILLHELIKMLHHAKCQDPVFIRIGTCGGIGIEPGTVVISSEALDGMLNPYYELIVQGKVVLYSSKLDQCLANELLSLAIPCEDEFCTIIGKTICTNDFYEGQTRLDGAFCDYTNQSKTAYLQSVQCQGVVNFDMESTAFAALTNRASIRSAIVSLCIVNRMEGDQILSPPECLSEWEKRPQVLVARYIRKEFLKRDDDSDTEVYDEVCPSACLEGDKAI</sequence>
<keyword evidence="8" id="KW-1185">Reference proteome</keyword>
<dbReference type="Gene3D" id="3.40.50.1580">
    <property type="entry name" value="Nucleoside phosphorylase domain"/>
    <property type="match status" value="1"/>
</dbReference>
<reference evidence="7 8" key="1">
    <citation type="journal article" date="2007" name="Nature">
        <title>Evolution of genes and genomes on the Drosophila phylogeny.</title>
        <authorList>
            <consortium name="Drosophila 12 Genomes Consortium"/>
            <person name="Clark A.G."/>
            <person name="Eisen M.B."/>
            <person name="Smith D.R."/>
            <person name="Bergman C.M."/>
            <person name="Oliver B."/>
            <person name="Markow T.A."/>
            <person name="Kaufman T.C."/>
            <person name="Kellis M."/>
            <person name="Gelbart W."/>
            <person name="Iyer V.N."/>
            <person name="Pollard D.A."/>
            <person name="Sackton T.B."/>
            <person name="Larracuente A.M."/>
            <person name="Singh N.D."/>
            <person name="Abad J.P."/>
            <person name="Abt D.N."/>
            <person name="Adryan B."/>
            <person name="Aguade M."/>
            <person name="Akashi H."/>
            <person name="Anderson W.W."/>
            <person name="Aquadro C.F."/>
            <person name="Ardell D.H."/>
            <person name="Arguello R."/>
            <person name="Artieri C.G."/>
            <person name="Barbash D.A."/>
            <person name="Barker D."/>
            <person name="Barsanti P."/>
            <person name="Batterham P."/>
            <person name="Batzoglou S."/>
            <person name="Begun D."/>
            <person name="Bhutkar A."/>
            <person name="Blanco E."/>
            <person name="Bosak S.A."/>
            <person name="Bradley R.K."/>
            <person name="Brand A.D."/>
            <person name="Brent M.R."/>
            <person name="Brooks A.N."/>
            <person name="Brown R.H."/>
            <person name="Butlin R.K."/>
            <person name="Caggese C."/>
            <person name="Calvi B.R."/>
            <person name="Bernardo de Carvalho A."/>
            <person name="Caspi A."/>
            <person name="Castrezana S."/>
            <person name="Celniker S.E."/>
            <person name="Chang J.L."/>
            <person name="Chapple C."/>
            <person name="Chatterji S."/>
            <person name="Chinwalla A."/>
            <person name="Civetta A."/>
            <person name="Clifton S.W."/>
            <person name="Comeron J.M."/>
            <person name="Costello J.C."/>
            <person name="Coyne J.A."/>
            <person name="Daub J."/>
            <person name="David R.G."/>
            <person name="Delcher A.L."/>
            <person name="Delehaunty K."/>
            <person name="Do C.B."/>
            <person name="Ebling H."/>
            <person name="Edwards K."/>
            <person name="Eickbush T."/>
            <person name="Evans J.D."/>
            <person name="Filipski A."/>
            <person name="Findeiss S."/>
            <person name="Freyhult E."/>
            <person name="Fulton L."/>
            <person name="Fulton R."/>
            <person name="Garcia A.C."/>
            <person name="Gardiner A."/>
            <person name="Garfield D.A."/>
            <person name="Garvin B.E."/>
            <person name="Gibson G."/>
            <person name="Gilbert D."/>
            <person name="Gnerre S."/>
            <person name="Godfrey J."/>
            <person name="Good R."/>
            <person name="Gotea V."/>
            <person name="Gravely B."/>
            <person name="Greenberg A.J."/>
            <person name="Griffiths-Jones S."/>
            <person name="Gross S."/>
            <person name="Guigo R."/>
            <person name="Gustafson E.A."/>
            <person name="Haerty W."/>
            <person name="Hahn M.W."/>
            <person name="Halligan D.L."/>
            <person name="Halpern A.L."/>
            <person name="Halter G.M."/>
            <person name="Han M.V."/>
            <person name="Heger A."/>
            <person name="Hillier L."/>
            <person name="Hinrichs A.S."/>
            <person name="Holmes I."/>
            <person name="Hoskins R.A."/>
            <person name="Hubisz M.J."/>
            <person name="Hultmark D."/>
            <person name="Huntley M.A."/>
            <person name="Jaffe D.B."/>
            <person name="Jagadeeshan S."/>
            <person name="Jeck W.R."/>
            <person name="Johnson J."/>
            <person name="Jones C.D."/>
            <person name="Jordan W.C."/>
            <person name="Karpen G.H."/>
            <person name="Kataoka E."/>
            <person name="Keightley P.D."/>
            <person name="Kheradpour P."/>
            <person name="Kirkness E.F."/>
            <person name="Koerich L.B."/>
            <person name="Kristiansen K."/>
            <person name="Kudrna D."/>
            <person name="Kulathinal R.J."/>
            <person name="Kumar S."/>
            <person name="Kwok R."/>
            <person name="Lander E."/>
            <person name="Langley C.H."/>
            <person name="Lapoint R."/>
            <person name="Lazzaro B.P."/>
            <person name="Lee S.J."/>
            <person name="Levesque L."/>
            <person name="Li R."/>
            <person name="Lin C.F."/>
            <person name="Lin M.F."/>
            <person name="Lindblad-Toh K."/>
            <person name="Llopart A."/>
            <person name="Long M."/>
            <person name="Low L."/>
            <person name="Lozovsky E."/>
            <person name="Lu J."/>
            <person name="Luo M."/>
            <person name="Machado C.A."/>
            <person name="Makalowski W."/>
            <person name="Marzo M."/>
            <person name="Matsuda M."/>
            <person name="Matzkin L."/>
            <person name="McAllister B."/>
            <person name="McBride C.S."/>
            <person name="McKernan B."/>
            <person name="McKernan K."/>
            <person name="Mendez-Lago M."/>
            <person name="Minx P."/>
            <person name="Mollenhauer M.U."/>
            <person name="Montooth K."/>
            <person name="Mount S.M."/>
            <person name="Mu X."/>
            <person name="Myers E."/>
            <person name="Negre B."/>
            <person name="Newfeld S."/>
            <person name="Nielsen R."/>
            <person name="Noor M.A."/>
            <person name="O'Grady P."/>
            <person name="Pachter L."/>
            <person name="Papaceit M."/>
            <person name="Parisi M.J."/>
            <person name="Parisi M."/>
            <person name="Parts L."/>
            <person name="Pedersen J.S."/>
            <person name="Pesole G."/>
            <person name="Phillippy A.M."/>
            <person name="Ponting C.P."/>
            <person name="Pop M."/>
            <person name="Porcelli D."/>
            <person name="Powell J.R."/>
            <person name="Prohaska S."/>
            <person name="Pruitt K."/>
            <person name="Puig M."/>
            <person name="Quesneville H."/>
            <person name="Ram K.R."/>
            <person name="Rand D."/>
            <person name="Rasmussen M.D."/>
            <person name="Reed L.K."/>
            <person name="Reenan R."/>
            <person name="Reily A."/>
            <person name="Remington K.A."/>
            <person name="Rieger T.T."/>
            <person name="Ritchie M.G."/>
            <person name="Robin C."/>
            <person name="Rogers Y.H."/>
            <person name="Rohde C."/>
            <person name="Rozas J."/>
            <person name="Rubenfield M.J."/>
            <person name="Ruiz A."/>
            <person name="Russo S."/>
            <person name="Salzberg S.L."/>
            <person name="Sanchez-Gracia A."/>
            <person name="Saranga D.J."/>
            <person name="Sato H."/>
            <person name="Schaeffer S.W."/>
            <person name="Schatz M.C."/>
            <person name="Schlenke T."/>
            <person name="Schwartz R."/>
            <person name="Segarra C."/>
            <person name="Singh R.S."/>
            <person name="Sirot L."/>
            <person name="Sirota M."/>
            <person name="Sisneros N.B."/>
            <person name="Smith C.D."/>
            <person name="Smith T.F."/>
            <person name="Spieth J."/>
            <person name="Stage D.E."/>
            <person name="Stark A."/>
            <person name="Stephan W."/>
            <person name="Strausberg R.L."/>
            <person name="Strempel S."/>
            <person name="Sturgill D."/>
            <person name="Sutton G."/>
            <person name="Sutton G.G."/>
            <person name="Tao W."/>
            <person name="Teichmann S."/>
            <person name="Tobari Y.N."/>
            <person name="Tomimura Y."/>
            <person name="Tsolas J.M."/>
            <person name="Valente V.L."/>
            <person name="Venter E."/>
            <person name="Venter J.C."/>
            <person name="Vicario S."/>
            <person name="Vieira F.G."/>
            <person name="Vilella A.J."/>
            <person name="Villasante A."/>
            <person name="Walenz B."/>
            <person name="Wang J."/>
            <person name="Wasserman M."/>
            <person name="Watts T."/>
            <person name="Wilson D."/>
            <person name="Wilson R.K."/>
            <person name="Wing R.A."/>
            <person name="Wolfner M.F."/>
            <person name="Wong A."/>
            <person name="Wong G.K."/>
            <person name="Wu C.I."/>
            <person name="Wu G."/>
            <person name="Yamamoto D."/>
            <person name="Yang H.P."/>
            <person name="Yang S.P."/>
            <person name="Yorke J.A."/>
            <person name="Yoshida K."/>
            <person name="Zdobnov E."/>
            <person name="Zhang P."/>
            <person name="Zhang Y."/>
            <person name="Zimin A.V."/>
            <person name="Baldwin J."/>
            <person name="Abdouelleil A."/>
            <person name="Abdulkadir J."/>
            <person name="Abebe A."/>
            <person name="Abera B."/>
            <person name="Abreu J."/>
            <person name="Acer S.C."/>
            <person name="Aftuck L."/>
            <person name="Alexander A."/>
            <person name="An P."/>
            <person name="Anderson E."/>
            <person name="Anderson S."/>
            <person name="Arachi H."/>
            <person name="Azer M."/>
            <person name="Bachantsang P."/>
            <person name="Barry A."/>
            <person name="Bayul T."/>
            <person name="Berlin A."/>
            <person name="Bessette D."/>
            <person name="Bloom T."/>
            <person name="Blye J."/>
            <person name="Boguslavskiy L."/>
            <person name="Bonnet C."/>
            <person name="Boukhgalter B."/>
            <person name="Bourzgui I."/>
            <person name="Brown A."/>
            <person name="Cahill P."/>
            <person name="Channer S."/>
            <person name="Cheshatsang Y."/>
            <person name="Chuda L."/>
            <person name="Citroen M."/>
            <person name="Collymore A."/>
            <person name="Cooke P."/>
            <person name="Costello M."/>
            <person name="D'Aco K."/>
            <person name="Daza R."/>
            <person name="De Haan G."/>
            <person name="DeGray S."/>
            <person name="DeMaso C."/>
            <person name="Dhargay N."/>
            <person name="Dooley K."/>
            <person name="Dooley E."/>
            <person name="Doricent M."/>
            <person name="Dorje P."/>
            <person name="Dorjee K."/>
            <person name="Dupes A."/>
            <person name="Elong R."/>
            <person name="Falk J."/>
            <person name="Farina A."/>
            <person name="Faro S."/>
            <person name="Ferguson D."/>
            <person name="Fisher S."/>
            <person name="Foley C.D."/>
            <person name="Franke A."/>
            <person name="Friedrich D."/>
            <person name="Gadbois L."/>
            <person name="Gearin G."/>
            <person name="Gearin C.R."/>
            <person name="Giannoukos G."/>
            <person name="Goode T."/>
            <person name="Graham J."/>
            <person name="Grandbois E."/>
            <person name="Grewal S."/>
            <person name="Gyaltsen K."/>
            <person name="Hafez N."/>
            <person name="Hagos B."/>
            <person name="Hall J."/>
            <person name="Henson C."/>
            <person name="Hollinger A."/>
            <person name="Honan T."/>
            <person name="Huard M.D."/>
            <person name="Hughes L."/>
            <person name="Hurhula B."/>
            <person name="Husby M.E."/>
            <person name="Kamat A."/>
            <person name="Kanga B."/>
            <person name="Kashin S."/>
            <person name="Khazanovich D."/>
            <person name="Kisner P."/>
            <person name="Lance K."/>
            <person name="Lara M."/>
            <person name="Lee W."/>
            <person name="Lennon N."/>
            <person name="Letendre F."/>
            <person name="LeVine R."/>
            <person name="Lipovsky A."/>
            <person name="Liu X."/>
            <person name="Liu J."/>
            <person name="Liu S."/>
            <person name="Lokyitsang T."/>
            <person name="Lokyitsang Y."/>
            <person name="Lubonja R."/>
            <person name="Lui A."/>
            <person name="MacDonald P."/>
            <person name="Magnisalis V."/>
            <person name="Maru K."/>
            <person name="Matthews C."/>
            <person name="McCusker W."/>
            <person name="McDonough S."/>
            <person name="Mehta T."/>
            <person name="Meldrim J."/>
            <person name="Meneus L."/>
            <person name="Mihai O."/>
            <person name="Mihalev A."/>
            <person name="Mihova T."/>
            <person name="Mittelman R."/>
            <person name="Mlenga V."/>
            <person name="Montmayeur A."/>
            <person name="Mulrain L."/>
            <person name="Navidi A."/>
            <person name="Naylor J."/>
            <person name="Negash T."/>
            <person name="Nguyen T."/>
            <person name="Nguyen N."/>
            <person name="Nicol R."/>
            <person name="Norbu C."/>
            <person name="Norbu N."/>
            <person name="Novod N."/>
            <person name="O'Neill B."/>
            <person name="Osman S."/>
            <person name="Markiewicz E."/>
            <person name="Oyono O.L."/>
            <person name="Patti C."/>
            <person name="Phunkhang P."/>
            <person name="Pierre F."/>
            <person name="Priest M."/>
            <person name="Raghuraman S."/>
            <person name="Rege F."/>
            <person name="Reyes R."/>
            <person name="Rise C."/>
            <person name="Rogov P."/>
            <person name="Ross K."/>
            <person name="Ryan E."/>
            <person name="Settipalli S."/>
            <person name="Shea T."/>
            <person name="Sherpa N."/>
            <person name="Shi L."/>
            <person name="Shih D."/>
            <person name="Sparrow T."/>
            <person name="Spaulding J."/>
            <person name="Stalker J."/>
            <person name="Stange-Thomann N."/>
            <person name="Stavropoulos S."/>
            <person name="Stone C."/>
            <person name="Strader C."/>
            <person name="Tesfaye S."/>
            <person name="Thomson T."/>
            <person name="Thoulutsang Y."/>
            <person name="Thoulutsang D."/>
            <person name="Topham K."/>
            <person name="Topping I."/>
            <person name="Tsamla T."/>
            <person name="Vassiliev H."/>
            <person name="Vo A."/>
            <person name="Wangchuk T."/>
            <person name="Wangdi T."/>
            <person name="Weiand M."/>
            <person name="Wilkinson J."/>
            <person name="Wilson A."/>
            <person name="Yadav S."/>
            <person name="Young G."/>
            <person name="Yu Q."/>
            <person name="Zembek L."/>
            <person name="Zhong D."/>
            <person name="Zimmer A."/>
            <person name="Zwirko Z."/>
            <person name="Jaffe D.B."/>
            <person name="Alvarez P."/>
            <person name="Brockman W."/>
            <person name="Butler J."/>
            <person name="Chin C."/>
            <person name="Gnerre S."/>
            <person name="Grabherr M."/>
            <person name="Kleber M."/>
            <person name="Mauceli E."/>
            <person name="MacCallum I."/>
        </authorList>
    </citation>
    <scope>NUCLEOTIDE SEQUENCE [LARGE SCALE GENOMIC DNA]</scope>
    <source>
        <strain evidence="8">MSH-3 / Tucson 14011-0111.49</strain>
    </source>
</reference>
<dbReference type="InterPro" id="IPR018016">
    <property type="entry name" value="Nucleoside_phosphorylase_CS"/>
</dbReference>
<comment type="similarity">
    <text evidence="1 5">Belongs to the PNP/UDP phosphorylase family.</text>
</comment>
<evidence type="ECO:0000256" key="1">
    <source>
        <dbReference type="ARBA" id="ARBA00010456"/>
    </source>
</evidence>
<gene>
    <name evidence="7" type="primary">Dper\GL23743</name>
    <name evidence="7" type="ORF">Dper_GL23743</name>
</gene>
<comment type="function">
    <text evidence="5">Catalyzes the reversible phosphorylytic cleavage of uridine to uracil and ribose-1-phosphate which can then be utilized as carbon and energy sources or in the rescue of pyrimidine bases for nucleotide synthesis. Shows broad substrate specificity and can also accept deoxyuridine and other analogous compounds.</text>
</comment>
<dbReference type="GO" id="GO:0009166">
    <property type="term" value="P:nucleotide catabolic process"/>
    <property type="evidence" value="ECO:0007669"/>
    <property type="project" value="InterPro"/>
</dbReference>
<protein>
    <recommendedName>
        <fullName evidence="5">Uridine phosphorylase</fullName>
        <ecNumber evidence="5">2.4.2.3</ecNumber>
    </recommendedName>
</protein>
<keyword evidence="3 5" id="KW-0808">Transferase</keyword>
<dbReference type="SMR" id="B4G607"/>